<keyword evidence="3 5" id="KW-1133">Transmembrane helix</keyword>
<feature type="transmembrane region" description="Helical" evidence="5">
    <location>
        <begin position="265"/>
        <end position="285"/>
    </location>
</feature>
<keyword evidence="2 5" id="KW-0812">Transmembrane</keyword>
<gene>
    <name evidence="6" type="ORF">ACFS29_16460</name>
</gene>
<reference evidence="7" key="1">
    <citation type="journal article" date="2019" name="Int. J. Syst. Evol. Microbiol.">
        <title>The Global Catalogue of Microorganisms (GCM) 10K type strain sequencing project: providing services to taxonomists for standard genome sequencing and annotation.</title>
        <authorList>
            <consortium name="The Broad Institute Genomics Platform"/>
            <consortium name="The Broad Institute Genome Sequencing Center for Infectious Disease"/>
            <person name="Wu L."/>
            <person name="Ma J."/>
        </authorList>
    </citation>
    <scope>NUCLEOTIDE SEQUENCE [LARGE SCALE GENOMIC DNA]</scope>
    <source>
        <strain evidence="7">KCTC 32514</strain>
    </source>
</reference>
<feature type="transmembrane region" description="Helical" evidence="5">
    <location>
        <begin position="101"/>
        <end position="119"/>
    </location>
</feature>
<dbReference type="PANTHER" id="PTHR43701">
    <property type="entry name" value="MEMBRANE TRANSPORTER PROTEIN MJ0441-RELATED"/>
    <property type="match status" value="1"/>
</dbReference>
<dbReference type="Pfam" id="PF01925">
    <property type="entry name" value="TauE"/>
    <property type="match status" value="1"/>
</dbReference>
<feature type="transmembrane region" description="Helical" evidence="5">
    <location>
        <begin position="46"/>
        <end position="67"/>
    </location>
</feature>
<comment type="caution">
    <text evidence="6">The sequence shown here is derived from an EMBL/GenBank/DDBJ whole genome shotgun (WGS) entry which is preliminary data.</text>
</comment>
<protein>
    <recommendedName>
        <fullName evidence="5">Probable membrane transporter protein</fullName>
    </recommendedName>
</protein>
<keyword evidence="7" id="KW-1185">Reference proteome</keyword>
<proteinExistence type="inferred from homology"/>
<comment type="subcellular location">
    <subcellularLocation>
        <location evidence="5">Cell membrane</location>
        <topology evidence="5">Multi-pass membrane protein</topology>
    </subcellularLocation>
    <subcellularLocation>
        <location evidence="1">Membrane</location>
        <topology evidence="1">Multi-pass membrane protein</topology>
    </subcellularLocation>
</comment>
<keyword evidence="5" id="KW-1003">Cell membrane</keyword>
<dbReference type="PANTHER" id="PTHR43701:SF2">
    <property type="entry name" value="MEMBRANE TRANSPORTER PROTEIN YJNA-RELATED"/>
    <property type="match status" value="1"/>
</dbReference>
<evidence type="ECO:0000256" key="5">
    <source>
        <dbReference type="RuleBase" id="RU363041"/>
    </source>
</evidence>
<feature type="transmembrane region" description="Helical" evidence="5">
    <location>
        <begin position="200"/>
        <end position="222"/>
    </location>
</feature>
<evidence type="ECO:0000256" key="1">
    <source>
        <dbReference type="ARBA" id="ARBA00004141"/>
    </source>
</evidence>
<dbReference type="EMBL" id="JBHUOS010000014">
    <property type="protein sequence ID" value="MFD2917248.1"/>
    <property type="molecule type" value="Genomic_DNA"/>
</dbReference>
<evidence type="ECO:0000313" key="6">
    <source>
        <dbReference type="EMBL" id="MFD2917248.1"/>
    </source>
</evidence>
<evidence type="ECO:0000313" key="7">
    <source>
        <dbReference type="Proteomes" id="UP001597548"/>
    </source>
</evidence>
<feature type="transmembrane region" description="Helical" evidence="5">
    <location>
        <begin position="7"/>
        <end position="40"/>
    </location>
</feature>
<evidence type="ECO:0000256" key="3">
    <source>
        <dbReference type="ARBA" id="ARBA00022989"/>
    </source>
</evidence>
<feature type="transmembrane region" description="Helical" evidence="5">
    <location>
        <begin position="234"/>
        <end position="253"/>
    </location>
</feature>
<dbReference type="Proteomes" id="UP001597548">
    <property type="component" value="Unassembled WGS sequence"/>
</dbReference>
<evidence type="ECO:0000256" key="4">
    <source>
        <dbReference type="ARBA" id="ARBA00023136"/>
    </source>
</evidence>
<organism evidence="6 7">
    <name type="scientific">Psychroserpens luteus</name>
    <dbReference type="NCBI Taxonomy" id="1434066"/>
    <lineage>
        <taxon>Bacteria</taxon>
        <taxon>Pseudomonadati</taxon>
        <taxon>Bacteroidota</taxon>
        <taxon>Flavobacteriia</taxon>
        <taxon>Flavobacteriales</taxon>
        <taxon>Flavobacteriaceae</taxon>
        <taxon>Psychroserpens</taxon>
    </lineage>
</organism>
<evidence type="ECO:0000256" key="2">
    <source>
        <dbReference type="ARBA" id="ARBA00022692"/>
    </source>
</evidence>
<comment type="similarity">
    <text evidence="5">Belongs to the 4-toluene sulfonate uptake permease (TSUP) (TC 2.A.102) family.</text>
</comment>
<accession>A0ABW5ZW25</accession>
<dbReference type="InterPro" id="IPR051598">
    <property type="entry name" value="TSUP/Inactive_protease-like"/>
</dbReference>
<dbReference type="InterPro" id="IPR002781">
    <property type="entry name" value="TM_pro_TauE-like"/>
</dbReference>
<feature type="transmembrane region" description="Helical" evidence="5">
    <location>
        <begin position="76"/>
        <end position="95"/>
    </location>
</feature>
<dbReference type="RefSeq" id="WP_194509053.1">
    <property type="nucleotide sequence ID" value="NZ_JADILU010000006.1"/>
</dbReference>
<sequence>MELTMEFWYLLPISIAIATIAMSSGIGGAVFFSPLFMIGLGLEPKIAIGVALITEFFGFASGLQAYWKAKLIDFKLGFNLLLYSIPFAILGAIYGDLIAPLILKTIFAIGIIFIGYQLYTSWREEEKEKLEAANKKEFKTNFESSLTDAEGNVYNYTVCNKNMGRMFAAVGGAFLGMISVGLAELQDYHLVAKCRVPAKVAVATSIFVVVVTVLVASVGHIYEFATEGGDVMNQVVNLIIFTIPGVIIGGQIGPRLQKIIPADKMKVAISIMFIAVGAFMLYTLIQ</sequence>
<name>A0ABW5ZW25_9FLAO</name>
<keyword evidence="4 5" id="KW-0472">Membrane</keyword>